<dbReference type="InterPro" id="IPR006162">
    <property type="entry name" value="Ppantetheine_attach_site"/>
</dbReference>
<feature type="compositionally biased region" description="Polar residues" evidence="11">
    <location>
        <begin position="2479"/>
        <end position="2490"/>
    </location>
</feature>
<evidence type="ECO:0000259" key="13">
    <source>
        <dbReference type="PROSITE" id="PS52004"/>
    </source>
</evidence>
<dbReference type="InterPro" id="IPR010071">
    <property type="entry name" value="AA_adenyl_dom"/>
</dbReference>
<dbReference type="InterPro" id="IPR016039">
    <property type="entry name" value="Thiolase-like"/>
</dbReference>
<dbReference type="NCBIfam" id="TIGR01733">
    <property type="entry name" value="AA-adenyl-dom"/>
    <property type="match status" value="1"/>
</dbReference>
<dbReference type="Gene3D" id="3.10.129.110">
    <property type="entry name" value="Polyketide synthase dehydratase"/>
    <property type="match status" value="1"/>
</dbReference>
<dbReference type="GO" id="GO:0009403">
    <property type="term" value="P:toxin biosynthetic process"/>
    <property type="evidence" value="ECO:0007669"/>
    <property type="project" value="UniProtKB-ARBA"/>
</dbReference>
<gene>
    <name evidence="15" type="ORF">L249_8500</name>
</gene>
<dbReference type="CDD" id="cd19532">
    <property type="entry name" value="C_PKS-NRPS"/>
    <property type="match status" value="1"/>
</dbReference>
<keyword evidence="1" id="KW-0596">Phosphopantetheine</keyword>
<dbReference type="GO" id="GO:0006633">
    <property type="term" value="P:fatty acid biosynthetic process"/>
    <property type="evidence" value="ECO:0007669"/>
    <property type="project" value="InterPro"/>
</dbReference>
<dbReference type="InterPro" id="IPR049551">
    <property type="entry name" value="PKS_DH_C"/>
</dbReference>
<dbReference type="PROSITE" id="PS00012">
    <property type="entry name" value="PHOSPHOPANTETHEINE"/>
    <property type="match status" value="1"/>
</dbReference>
<dbReference type="SUPFAM" id="SSF52151">
    <property type="entry name" value="FabD/lysophospholipase-like"/>
    <property type="match status" value="1"/>
</dbReference>
<dbReference type="PROSITE" id="PS52019">
    <property type="entry name" value="PKS_MFAS_DH"/>
    <property type="match status" value="1"/>
</dbReference>
<dbReference type="InterPro" id="IPR014031">
    <property type="entry name" value="Ketoacyl_synth_C"/>
</dbReference>
<feature type="active site" description="Proton donor; for dehydratase activity" evidence="10">
    <location>
        <position position="1141"/>
    </location>
</feature>
<dbReference type="GO" id="GO:0030639">
    <property type="term" value="P:polyketide biosynthetic process"/>
    <property type="evidence" value="ECO:0007669"/>
    <property type="project" value="UniProtKB-ARBA"/>
</dbReference>
<dbReference type="InterPro" id="IPR013217">
    <property type="entry name" value="Methyltransf_12"/>
</dbReference>
<dbReference type="Pfam" id="PF00668">
    <property type="entry name" value="Condensation"/>
    <property type="match status" value="1"/>
</dbReference>
<dbReference type="SUPFAM" id="SSF53335">
    <property type="entry name" value="S-adenosyl-L-methionine-dependent methyltransferases"/>
    <property type="match status" value="1"/>
</dbReference>
<dbReference type="Pfam" id="PF00109">
    <property type="entry name" value="ketoacyl-synt"/>
    <property type="match status" value="1"/>
</dbReference>
<evidence type="ECO:0000256" key="3">
    <source>
        <dbReference type="ARBA" id="ARBA00022598"/>
    </source>
</evidence>
<dbReference type="SUPFAM" id="SSF56801">
    <property type="entry name" value="Acetyl-CoA synthetase-like"/>
    <property type="match status" value="1"/>
</dbReference>
<dbReference type="SUPFAM" id="SSF53901">
    <property type="entry name" value="Thiolase-like"/>
    <property type="match status" value="1"/>
</dbReference>
<dbReference type="SUPFAM" id="SSF55048">
    <property type="entry name" value="Probable ACP-binding domain of malonyl-CoA ACP transacylase"/>
    <property type="match status" value="1"/>
</dbReference>
<dbReference type="InterPro" id="IPR056501">
    <property type="entry name" value="NAD-bd_HRPKS_sdrA"/>
</dbReference>
<keyword evidence="4" id="KW-0489">Methyltransferase</keyword>
<dbReference type="SUPFAM" id="SSF47336">
    <property type="entry name" value="ACP-like"/>
    <property type="match status" value="2"/>
</dbReference>
<feature type="domain" description="Ketosynthase family 3 (KS3)" evidence="13">
    <location>
        <begin position="8"/>
        <end position="438"/>
    </location>
</feature>
<feature type="active site" description="Proton acceptor; for dehydratase activity" evidence="10">
    <location>
        <position position="965"/>
    </location>
</feature>
<dbReference type="InterPro" id="IPR001227">
    <property type="entry name" value="Ac_transferase_dom_sf"/>
</dbReference>
<dbReference type="InterPro" id="IPR016035">
    <property type="entry name" value="Acyl_Trfase/lysoPLipase"/>
</dbReference>
<dbReference type="GO" id="GO:0016874">
    <property type="term" value="F:ligase activity"/>
    <property type="evidence" value="ECO:0007669"/>
    <property type="project" value="UniProtKB-KW"/>
</dbReference>
<dbReference type="Pfam" id="PF08242">
    <property type="entry name" value="Methyltransf_12"/>
    <property type="match status" value="1"/>
</dbReference>
<dbReference type="PANTHER" id="PTHR43775:SF20">
    <property type="entry name" value="HYBRID PKS-NRPS SYNTHETASE APDA"/>
    <property type="match status" value="1"/>
</dbReference>
<organism evidence="15 16">
    <name type="scientific">Ophiocordyceps polyrhachis-furcata BCC 54312</name>
    <dbReference type="NCBI Taxonomy" id="1330021"/>
    <lineage>
        <taxon>Eukaryota</taxon>
        <taxon>Fungi</taxon>
        <taxon>Dikarya</taxon>
        <taxon>Ascomycota</taxon>
        <taxon>Pezizomycotina</taxon>
        <taxon>Sordariomycetes</taxon>
        <taxon>Hypocreomycetidae</taxon>
        <taxon>Hypocreales</taxon>
        <taxon>Ophiocordycipitaceae</taxon>
        <taxon>Ophiocordyceps</taxon>
    </lineage>
</organism>
<dbReference type="STRING" id="1330021.A0A367L6J7"/>
<dbReference type="InterPro" id="IPR009081">
    <property type="entry name" value="PP-bd_ACP"/>
</dbReference>
<dbReference type="GO" id="GO:0004315">
    <property type="term" value="F:3-oxoacyl-[acyl-carrier-protein] synthase activity"/>
    <property type="evidence" value="ECO:0007669"/>
    <property type="project" value="InterPro"/>
</dbReference>
<dbReference type="InterPro" id="IPR020841">
    <property type="entry name" value="PKS_Beta-ketoAc_synthase_dom"/>
</dbReference>
<evidence type="ECO:0008006" key="17">
    <source>
        <dbReference type="Google" id="ProtNLM"/>
    </source>
</evidence>
<evidence type="ECO:0000256" key="2">
    <source>
        <dbReference type="ARBA" id="ARBA00022553"/>
    </source>
</evidence>
<evidence type="ECO:0000256" key="9">
    <source>
        <dbReference type="ARBA" id="ARBA00029443"/>
    </source>
</evidence>
<dbReference type="SMART" id="SM00826">
    <property type="entry name" value="PKS_DH"/>
    <property type="match status" value="1"/>
</dbReference>
<dbReference type="OrthoDB" id="329835at2759"/>
<dbReference type="InterPro" id="IPR042099">
    <property type="entry name" value="ANL_N_sf"/>
</dbReference>
<dbReference type="Gene3D" id="3.40.366.10">
    <property type="entry name" value="Malonyl-Coenzyme A Acyl Carrier Protein, domain 2"/>
    <property type="match status" value="1"/>
</dbReference>
<dbReference type="InterPro" id="IPR045851">
    <property type="entry name" value="AMP-bd_C_sf"/>
</dbReference>
<dbReference type="SMART" id="SM00827">
    <property type="entry name" value="PKS_AT"/>
    <property type="match status" value="1"/>
</dbReference>
<dbReference type="GO" id="GO:0004312">
    <property type="term" value="F:fatty acid synthase activity"/>
    <property type="evidence" value="ECO:0007669"/>
    <property type="project" value="TreeGrafter"/>
</dbReference>
<evidence type="ECO:0000256" key="11">
    <source>
        <dbReference type="SAM" id="MobiDB-lite"/>
    </source>
</evidence>
<dbReference type="SMART" id="SM00823">
    <property type="entry name" value="PKS_PP"/>
    <property type="match status" value="2"/>
</dbReference>
<evidence type="ECO:0000259" key="14">
    <source>
        <dbReference type="PROSITE" id="PS52019"/>
    </source>
</evidence>
<keyword evidence="3" id="KW-0436">Ligase</keyword>
<dbReference type="InterPro" id="IPR014043">
    <property type="entry name" value="Acyl_transferase_dom"/>
</dbReference>
<keyword evidence="7" id="KW-0560">Oxidoreductase</keyword>
<evidence type="ECO:0000259" key="12">
    <source>
        <dbReference type="PROSITE" id="PS50075"/>
    </source>
</evidence>
<dbReference type="Pfam" id="PF21089">
    <property type="entry name" value="PKS_DH_N"/>
    <property type="match status" value="1"/>
</dbReference>
<dbReference type="PROSITE" id="PS00606">
    <property type="entry name" value="KS3_1"/>
    <property type="match status" value="1"/>
</dbReference>
<evidence type="ECO:0000256" key="1">
    <source>
        <dbReference type="ARBA" id="ARBA00022450"/>
    </source>
</evidence>
<dbReference type="Pfam" id="PF00550">
    <property type="entry name" value="PP-binding"/>
    <property type="match status" value="1"/>
</dbReference>
<evidence type="ECO:0000256" key="7">
    <source>
        <dbReference type="ARBA" id="ARBA00023002"/>
    </source>
</evidence>
<feature type="domain" description="PKS/mFAS DH" evidence="14">
    <location>
        <begin position="933"/>
        <end position="1231"/>
    </location>
</feature>
<dbReference type="Gene3D" id="3.30.559.30">
    <property type="entry name" value="Nonribosomal peptide synthetase, condensation domain"/>
    <property type="match status" value="1"/>
</dbReference>
<dbReference type="InterPro" id="IPR013968">
    <property type="entry name" value="PKS_KR"/>
</dbReference>
<dbReference type="InterPro" id="IPR049900">
    <property type="entry name" value="PKS_mFAS_DH"/>
</dbReference>
<proteinExistence type="inferred from homology"/>
<evidence type="ECO:0000313" key="15">
    <source>
        <dbReference type="EMBL" id="RCI10044.1"/>
    </source>
</evidence>
<dbReference type="GO" id="GO:0031177">
    <property type="term" value="F:phosphopantetheine binding"/>
    <property type="evidence" value="ECO:0007669"/>
    <property type="project" value="InterPro"/>
</dbReference>
<feature type="domain" description="Carrier" evidence="12">
    <location>
        <begin position="3497"/>
        <end position="3573"/>
    </location>
</feature>
<dbReference type="PROSITE" id="PS50075">
    <property type="entry name" value="CARRIER"/>
    <property type="match status" value="2"/>
</dbReference>
<dbReference type="SUPFAM" id="SSF51735">
    <property type="entry name" value="NAD(P)-binding Rossmann-fold domains"/>
    <property type="match status" value="2"/>
</dbReference>
<dbReference type="InterPro" id="IPR013120">
    <property type="entry name" value="FAR_NAD-bd"/>
</dbReference>
<dbReference type="InterPro" id="IPR014030">
    <property type="entry name" value="Ketoacyl_synth_N"/>
</dbReference>
<dbReference type="InterPro" id="IPR029063">
    <property type="entry name" value="SAM-dependent_MTases_sf"/>
</dbReference>
<evidence type="ECO:0000256" key="10">
    <source>
        <dbReference type="PROSITE-ProRule" id="PRU01363"/>
    </source>
</evidence>
<name>A0A367L6J7_9HYPO</name>
<keyword evidence="2" id="KW-0597">Phosphoprotein</keyword>
<dbReference type="InterPro" id="IPR000873">
    <property type="entry name" value="AMP-dep_synth/lig_dom"/>
</dbReference>
<dbReference type="SUPFAM" id="SSF52777">
    <property type="entry name" value="CoA-dependent acyltransferases"/>
    <property type="match status" value="2"/>
</dbReference>
<dbReference type="Pfam" id="PF02801">
    <property type="entry name" value="Ketoacyl-synt_C"/>
    <property type="match status" value="1"/>
</dbReference>
<evidence type="ECO:0000313" key="16">
    <source>
        <dbReference type="Proteomes" id="UP000253664"/>
    </source>
</evidence>
<dbReference type="InterPro" id="IPR057326">
    <property type="entry name" value="KR_dom"/>
</dbReference>
<dbReference type="PROSITE" id="PS52004">
    <property type="entry name" value="KS3_2"/>
    <property type="match status" value="1"/>
</dbReference>
<dbReference type="CDD" id="cd05930">
    <property type="entry name" value="A_NRPS"/>
    <property type="match status" value="1"/>
</dbReference>
<dbReference type="InterPro" id="IPR042104">
    <property type="entry name" value="PKS_dehydratase_sf"/>
</dbReference>
<dbReference type="InterPro" id="IPR049552">
    <property type="entry name" value="PKS_DH_N"/>
</dbReference>
<dbReference type="Gene3D" id="3.30.559.10">
    <property type="entry name" value="Chloramphenicol acetyltransferase-like domain"/>
    <property type="match status" value="1"/>
</dbReference>
<protein>
    <recommendedName>
        <fullName evidence="17">Carrier domain-containing protein</fullName>
    </recommendedName>
</protein>
<dbReference type="PANTHER" id="PTHR43775">
    <property type="entry name" value="FATTY ACID SYNTHASE"/>
    <property type="match status" value="1"/>
</dbReference>
<dbReference type="Gene3D" id="3.30.300.30">
    <property type="match status" value="1"/>
</dbReference>
<reference evidence="15 16" key="1">
    <citation type="journal article" date="2015" name="BMC Genomics">
        <title>Insights from the genome of Ophiocordyceps polyrhachis-furcata to pathogenicity and host specificity in insect fungi.</title>
        <authorList>
            <person name="Wichadakul D."/>
            <person name="Kobmoo N."/>
            <person name="Ingsriswang S."/>
            <person name="Tangphatsornruang S."/>
            <person name="Chantasingh D."/>
            <person name="Luangsa-ard J.J."/>
            <person name="Eurwilaichitr L."/>
        </authorList>
    </citation>
    <scope>NUCLEOTIDE SEQUENCE [LARGE SCALE GENOMIC DNA]</scope>
    <source>
        <strain evidence="15 16">BCC 54312</strain>
    </source>
</reference>
<dbReference type="Pfam" id="PF00698">
    <property type="entry name" value="Acyl_transf_1"/>
    <property type="match status" value="1"/>
</dbReference>
<dbReference type="Pfam" id="PF08659">
    <property type="entry name" value="KR"/>
    <property type="match status" value="1"/>
</dbReference>
<dbReference type="InterPro" id="IPR016036">
    <property type="entry name" value="Malonyl_transacylase_ACP-bd"/>
</dbReference>
<dbReference type="EMBL" id="LKCN02000013">
    <property type="protein sequence ID" value="RCI10044.1"/>
    <property type="molecule type" value="Genomic_DNA"/>
</dbReference>
<dbReference type="Gene3D" id="3.40.50.150">
    <property type="entry name" value="Vaccinia Virus protein VP39"/>
    <property type="match status" value="1"/>
</dbReference>
<evidence type="ECO:0000256" key="5">
    <source>
        <dbReference type="ARBA" id="ARBA00022679"/>
    </source>
</evidence>
<keyword evidence="8" id="KW-0511">Multifunctional enzyme</keyword>
<feature type="region of interest" description="Disordered" evidence="11">
    <location>
        <begin position="2446"/>
        <end position="2514"/>
    </location>
</feature>
<dbReference type="Gene3D" id="1.10.1200.10">
    <property type="entry name" value="ACP-like"/>
    <property type="match status" value="2"/>
</dbReference>
<dbReference type="Proteomes" id="UP000253664">
    <property type="component" value="Unassembled WGS sequence"/>
</dbReference>
<dbReference type="SMART" id="SM00825">
    <property type="entry name" value="PKS_KS"/>
    <property type="match status" value="1"/>
</dbReference>
<dbReference type="Gene3D" id="3.40.50.12780">
    <property type="entry name" value="N-terminal domain of ligase-like"/>
    <property type="match status" value="1"/>
</dbReference>
<dbReference type="InterPro" id="IPR032821">
    <property type="entry name" value="PKS_assoc"/>
</dbReference>
<evidence type="ECO:0000256" key="4">
    <source>
        <dbReference type="ARBA" id="ARBA00022603"/>
    </source>
</evidence>
<dbReference type="InterPro" id="IPR020806">
    <property type="entry name" value="PKS_PP-bd"/>
</dbReference>
<comment type="similarity">
    <text evidence="9">In the C-terminal section; belongs to the NRP synthetase family.</text>
</comment>
<feature type="compositionally biased region" description="Polar residues" evidence="11">
    <location>
        <begin position="2460"/>
        <end position="2470"/>
    </location>
</feature>
<keyword evidence="6" id="KW-0677">Repeat</keyword>
<dbReference type="Pfam" id="PF23114">
    <property type="entry name" value="NAD-bd_HRPKS_sdrA"/>
    <property type="match status" value="1"/>
</dbReference>
<dbReference type="InterPro" id="IPR023213">
    <property type="entry name" value="CAT-like_dom_sf"/>
</dbReference>
<evidence type="ECO:0000256" key="8">
    <source>
        <dbReference type="ARBA" id="ARBA00023268"/>
    </source>
</evidence>
<accession>A0A367L6J7</accession>
<dbReference type="InterPro" id="IPR020807">
    <property type="entry name" value="PKS_DH"/>
</dbReference>
<comment type="caution">
    <text evidence="15">The sequence shown here is derived from an EMBL/GenBank/DDBJ whole genome shotgun (WGS) entry which is preliminary data.</text>
</comment>
<feature type="domain" description="Carrier" evidence="12">
    <location>
        <begin position="2368"/>
        <end position="2445"/>
    </location>
</feature>
<dbReference type="InterPro" id="IPR001242">
    <property type="entry name" value="Condensation_dom"/>
</dbReference>
<dbReference type="CDD" id="cd00833">
    <property type="entry name" value="PKS"/>
    <property type="match status" value="1"/>
</dbReference>
<dbReference type="Pfam" id="PF00501">
    <property type="entry name" value="AMP-binding"/>
    <property type="match status" value="1"/>
</dbReference>
<dbReference type="PROSITE" id="PS00455">
    <property type="entry name" value="AMP_BINDING"/>
    <property type="match status" value="1"/>
</dbReference>
<dbReference type="InterPro" id="IPR018201">
    <property type="entry name" value="Ketoacyl_synth_AS"/>
</dbReference>
<sequence>MSIQTSTKEPVAVVGVACRFPGGASSPSKLWDLLCEKRDVQQNISRFNVDAFYDEDGEKAGCTNAKKAYLLSEDIRKFDAAFFRTSPHEAESMDPQQRLLLETVYEATEDAGIPLKADGSNTAVYVGNMTGDYHEMLLRNPQHLPKYMATGTARSILANRVSYFFNWKGPSMTIDTACSSSLVAVHEAVTALRLGVSDVACAAGTNLILGPEMMISESKLHMLSPTGRSKMWSTSADGYARGEGAAAVILKTLSRALEDGDYIHGIIRETGVNSDGRDGITLPSSESQKELIRKTYANAGLDISSDAGRCQFFEAHGTGTPAGDPIEARAIHEAFFGDSPTSSGASILVGSVKTVIGHLEGCAGLAGLIKAIEAVRRGVVPPNMHFDKLNPEIEPFSARLGIVTDAMPWPELLPNMPRRASVNSFGFGGTNAHAIIESFEIETQNKACGDLVVTPLVVSANSEHSLRRLVDAMRLRLEEVEDSRQMGQILFTLAARRSQLPLRAVFTGRSVQTLRKKLDEVTTSMSFAEDARYPGQAGRIIGIFTGQGAQWPTMGRELLRTSDFARSFMAKLEGSLAFLPEPPPWTLSEHCLADADASRLGEAVVSQPLCTAVQLIVVELLRRAGVRFSCVIGHSSGEIAAAYTAGFISAEDAIRIAYCRGVCAGLARGPDGQRGAMMAAGLTHNDAVALCDEQFSGRLYVAASNSPSGVTLSGDGDAVDEAMALLHQRGTFARVLKVDTAYHSPHMIPCSDPYLRLLEACNIQALEGDPSCEWFSSVLGQRIDSSIHAHLLSAEYWKENMIKPVLFTDAVELVIKQAAIPCQVALEVGPHPALKGPFGQTFKRATGTQLPYQATLARNVDDVEALSDTLGFLWSRLGSDAVDMASYAEAFPSHTVSRSLATRMPSYPWDHTQSFWRESAKSANFRFRKNPPHPLLGVRSTEDAAKDFRWLNTLRLSDLPWLEGHKVEQQVIFPAAGYLAMAMEAAKALDESKDIYHVELRDVSITSAIQLAHDSRGVDILFTLRLCERQRELSTAEWACYSSAATAENNWKCNATGRLCVKFDSPTDFDIAMLPPRNVATTRLNAVDMERFYACLCGIGLDYTGDFKHLSGIQRKSGMATAKAAHMAPNFTAMIHPALLDSAFQAIFAAYCWPDDGSLQVPFVPTSIRTLRLMNMDRVPDGEQLNIDAYLTDSEGRDLVADIDMFIASSGQPLLQLQGLSCTSLRKLGPGDYKELYTQTVWELDIDSGVASLETVEPDDPTDLEQVDLCERLAYFYLRELRNEFKQEEILAMDWHFQRIFEWIDDHLFPMIEAGKHPTIRKEWSSDERSYLIKQVAKFGSQVDLLLLQAVGENLAAVLRKETTMLEHMIKDDVLNRFYKSGLGFQKANGYLSRIARQIAHCQPRMKILEIGAGTGGATKGILESLGSTFESYTFTDISPGFFEAAAEAFAPWAAKMSFKTLDIEKEPKKQGFAAEYDLIIASNVLHATKSLSRTMRNVRRLLKPGGRLLLLEVTSDIVRVKFMMSGLPGWWLGGDDGRRYGPTVSVSKWHSELFSAGFSGVDDTVRDFADHRYMNSVIVSQAVDETTTVLCQPLCNAGEWLSGRAVTIIGGERNGVARSISRLMRFTSKSSTEATVNLVEGFENLPLELPSTRTVLVLQDLDNPLFRALTPEKLAALQRTMNAARQVLWVSRGCRREEPYANMSVGLCRSLAAEFPHIQIQHIDIEESDAASPVVIYRVCEALARLIYKSTLQHSSHIEPELVLENGRWLIPRILPDSQLNDQLNASKMTITTQSSLTETTVEVRQLIGGFVAVQPPPSLQAAESATAGRVLINVALMTLVPFRVGDTTPTYLSYGFKVDDISTPLIAVSTTCSSRICVPQYCVFDCSGSSASSNPSEFLRNTAVSVIATKLLSGINNGATVVVHEPDQCLGAAVRWKAAELGLKCLYMSTHPHVPERSLKNLIPREAVLLIDFSSSDNLLSLRRCAPARCKIMTMSDIFADNGTSAPAPAEEPDAVVLKQVRAYVRSPSDLRLAEGGRVIVASDLSGQPVSDIHYTTVVDFSPDARPVTTTLQPLNGSLLLRSDKTYLMVGCTGGLGQALCRWMVLNGVKHLALTTRNIKQVDAAWIEELRLNGTNVRLFQVDVSDKDALMAMHKEIVQEMPPICGVSNAAMVLSDRSFGELTTDDFETVLGPKVRGTQNLDDIFSEQQLDFFVLFSSLASIVGNRGQSNYSAANLFMTAIAEQRRARNLAASVMHIGMVLGVGYVSSNGTYEATLRQYNYMPISEPEFLDMFAQAVLVGRPSSGHSPEIVSGLNRYSLQPDGQRFFWSENQRFCHHVLEERSHETCNGPKTSFSQRLAEAQSLQEVRRVVQEGFCSKLERMLQAEEGTIRSCQALINLGVDSLIAAEIRSWFLKELDVDMPVLSIINTASIADLCLEATSRLPHLSRPENGDGDISISATEKQPLTRSHSDGSVADGSTSEVSNVDASTEESSEYSSTNSSVGDNERPKLERSGRLSFAQERVWFLQQLLRGQASYNVTLAYRIKGPLRVADLEKAFHAVIRRHEALRTCFYVDPKAALPTQGICEDSLFVLEKKRHASSTVQEEFERVQNSLYDLQTGPIFKAVLHRTAGSQEHYLVLGFPHIAFDGFSAHILMRDLALAYSGNELPKMAKSYLDYAEEERAAQIPLERLQYWQSEFDILPPVLPLFHFAECKARVPITEYRTRAVEQTLPSAVSDRIKSAARDLGATPFHAYLAALQALLYELSSATDICIGVVDANKADSAYMDTMGFFVNLLPLRFRRDAPQMMPDLVTEAKAKADKALLHRIPFDVLLEELKLPRSTTYSPLIQVVLNLKMGSTRSAPIGDCMAEMSCFKDADNPYDLVFDVESFQNGSTWISVKTQQHLYTKHELDVILDVFVRALTFLYEEPKRNVTAITEPNSSDSSNALELGRGPRISTSRFSTISSLFQSWVVKQPDAVAVKDESGVEWSYAQLSSTVNNIAGTLKEAGLRPGAKVCVYCEPSFLIVACFLASAQIGAAYIPLDLQAPTQRIQLIVDDCEPDVVISDTMESASLLQTEARLINVNDIREASVLPARLADEAQESGIAFIVYTSGTSGIPKGVQITHRSLIDHGEAVIEFYDLKQGVMLQQAPLGFDLSLSQMSLSIMTGGTLLVASGATRRDPAQLAQLMLSGRVTQTIMTPTQALALVHHGRNDLSKCRDWVFSLLSGEALRAHVVSEFRRLGLTALKLHNGYGPTEITVNCTGGPDELSVATPGGTVDPSIGFALPNYACYILDETLRPVGVGLAGELFVGGCGVAAGYLRREELTECKFLADPFASTADLARGWSRMYRTGDKAKFLPDGRIVFLGRIAGDSQVKLRGFRVELQDVATNIVKASNGALSDAAVSLRRTDQDDDGFLIVFVVLSESACLGEEPGLFLKTLLRDLPLTLPRYMVPSVIVQVDELPVNSSGKLDRHALDALPIPPRTHEAGDGVSMTATQEKLKALWLEALPLESPIGPETDFFEAGGNSLRLVTLREHIAREFGVSLSVFELFQWSALAGMAARIDSSTESRGPIDWLAETSVEASENWRRMESRGGEDEEAFDVADGLEVILTGATGFLGSAILEQLLDDGRVRHIHCLAVRNAAKAAELDPSRVTYYDGDLALPNLGLSQQDFDDLSMKAHRIIHNGADVSLLKSYQSLRKPNVGSTRALALLAARRQVPVHFVSSGGVASLAGVEALSPTSLSNIRPGKDGSHGYAASKWASEVFLENYTRKSGTPVWIHRPSNITGADAPSTDLMQNLITYSGEMGCVPDTGAWRGSVDLVPVETVSSGIAKAIHERGSSGMTVFRHHCAAEKIPVDQLAAHLGAETTGLDEWLERAERAGLDGTTSLLIRGMLEGTAGGGVVPCLLGS</sequence>
<dbReference type="InterPro" id="IPR050091">
    <property type="entry name" value="PKS_NRPS_Biosynth_Enz"/>
</dbReference>
<dbReference type="InterPro" id="IPR020845">
    <property type="entry name" value="AMP-binding_CS"/>
</dbReference>
<keyword evidence="5" id="KW-0808">Transferase</keyword>
<dbReference type="Pfam" id="PF14765">
    <property type="entry name" value="PS-DH"/>
    <property type="match status" value="1"/>
</dbReference>
<dbReference type="InterPro" id="IPR036291">
    <property type="entry name" value="NAD(P)-bd_dom_sf"/>
</dbReference>
<dbReference type="SMART" id="SM00822">
    <property type="entry name" value="PKS_KR"/>
    <property type="match status" value="1"/>
</dbReference>
<dbReference type="Pfam" id="PF07993">
    <property type="entry name" value="NAD_binding_4"/>
    <property type="match status" value="1"/>
</dbReference>
<dbReference type="Gene3D" id="3.30.70.3290">
    <property type="match status" value="1"/>
</dbReference>
<dbReference type="Gene3D" id="3.40.47.10">
    <property type="match status" value="1"/>
</dbReference>
<feature type="region of interest" description="N-terminal hotdog fold" evidence="10">
    <location>
        <begin position="933"/>
        <end position="1066"/>
    </location>
</feature>
<dbReference type="InterPro" id="IPR036736">
    <property type="entry name" value="ACP-like_sf"/>
</dbReference>
<dbReference type="GO" id="GO:0032259">
    <property type="term" value="P:methylation"/>
    <property type="evidence" value="ECO:0007669"/>
    <property type="project" value="UniProtKB-KW"/>
</dbReference>
<feature type="region of interest" description="C-terminal hotdog fold" evidence="10">
    <location>
        <begin position="1084"/>
        <end position="1231"/>
    </location>
</feature>
<dbReference type="GO" id="GO:0008168">
    <property type="term" value="F:methyltransferase activity"/>
    <property type="evidence" value="ECO:0007669"/>
    <property type="project" value="UniProtKB-KW"/>
</dbReference>
<dbReference type="Pfam" id="PF16197">
    <property type="entry name" value="KAsynt_C_assoc"/>
    <property type="match status" value="1"/>
</dbReference>
<evidence type="ECO:0000256" key="6">
    <source>
        <dbReference type="ARBA" id="ARBA00022737"/>
    </source>
</evidence>
<dbReference type="Gene3D" id="3.40.50.720">
    <property type="entry name" value="NAD(P)-binding Rossmann-like Domain"/>
    <property type="match status" value="3"/>
</dbReference>
<dbReference type="GO" id="GO:0016491">
    <property type="term" value="F:oxidoreductase activity"/>
    <property type="evidence" value="ECO:0007669"/>
    <property type="project" value="UniProtKB-KW"/>
</dbReference>
<keyword evidence="16" id="KW-1185">Reference proteome</keyword>